<comment type="caution">
    <text evidence="1">The sequence shown here is derived from an EMBL/GenBank/DDBJ whole genome shotgun (WGS) entry which is preliminary data.</text>
</comment>
<evidence type="ECO:0000313" key="1">
    <source>
        <dbReference type="EMBL" id="KRY05421.1"/>
    </source>
</evidence>
<proteinExistence type="predicted"/>
<protein>
    <submittedName>
        <fullName evidence="1">Uncharacterized protein</fullName>
    </submittedName>
</protein>
<dbReference type="EMBL" id="JYDQ01001324">
    <property type="protein sequence ID" value="KRY05421.1"/>
    <property type="molecule type" value="Genomic_DNA"/>
</dbReference>
<gene>
    <name evidence="1" type="ORF">T12_13622</name>
</gene>
<dbReference type="Proteomes" id="UP000054783">
    <property type="component" value="Unassembled WGS sequence"/>
</dbReference>
<keyword evidence="2" id="KW-1185">Reference proteome</keyword>
<accession>A0A0V0YZ43</accession>
<dbReference type="AlphaFoldDB" id="A0A0V0YZ43"/>
<name>A0A0V0YZ43_9BILA</name>
<organism evidence="1 2">
    <name type="scientific">Trichinella patagoniensis</name>
    <dbReference type="NCBI Taxonomy" id="990121"/>
    <lineage>
        <taxon>Eukaryota</taxon>
        <taxon>Metazoa</taxon>
        <taxon>Ecdysozoa</taxon>
        <taxon>Nematoda</taxon>
        <taxon>Enoplea</taxon>
        <taxon>Dorylaimia</taxon>
        <taxon>Trichinellida</taxon>
        <taxon>Trichinellidae</taxon>
        <taxon>Trichinella</taxon>
    </lineage>
</organism>
<sequence>MVIYGLIREFLQSLIGHNLILVEKLPLKLATNQFSVIFSPFRLIVESCYKTS</sequence>
<evidence type="ECO:0000313" key="2">
    <source>
        <dbReference type="Proteomes" id="UP000054783"/>
    </source>
</evidence>
<reference evidence="1 2" key="1">
    <citation type="submission" date="2015-01" db="EMBL/GenBank/DDBJ databases">
        <title>Evolution of Trichinella species and genotypes.</title>
        <authorList>
            <person name="Korhonen P.K."/>
            <person name="Edoardo P."/>
            <person name="Giuseppe L.R."/>
            <person name="Gasser R.B."/>
        </authorList>
    </citation>
    <scope>NUCLEOTIDE SEQUENCE [LARGE SCALE GENOMIC DNA]</scope>
    <source>
        <strain evidence="1">ISS2496</strain>
    </source>
</reference>